<dbReference type="GO" id="GO:0004721">
    <property type="term" value="F:phosphoprotein phosphatase activity"/>
    <property type="evidence" value="ECO:0007669"/>
    <property type="project" value="InterPro"/>
</dbReference>
<dbReference type="EMBL" id="LT629770">
    <property type="protein sequence ID" value="SDT01759.1"/>
    <property type="molecule type" value="Genomic_DNA"/>
</dbReference>
<dbReference type="PROSITE" id="PS00383">
    <property type="entry name" value="TYR_PHOSPHATASE_1"/>
    <property type="match status" value="1"/>
</dbReference>
<dbReference type="SUPFAM" id="SSF52799">
    <property type="entry name" value="(Phosphotyrosine protein) phosphatases II"/>
    <property type="match status" value="1"/>
</dbReference>
<dbReference type="InterPro" id="IPR029021">
    <property type="entry name" value="Prot-tyrosine_phosphatase-like"/>
</dbReference>
<comment type="similarity">
    <text evidence="1">Belongs to the protein-tyrosine phosphatase family.</text>
</comment>
<protein>
    <submittedName>
        <fullName evidence="3">Protein-tyrosine phosphatase</fullName>
    </submittedName>
</protein>
<dbReference type="InterPro" id="IPR016130">
    <property type="entry name" value="Tyr_Pase_AS"/>
</dbReference>
<dbReference type="Pfam" id="PF13350">
    <property type="entry name" value="Y_phosphatase3"/>
    <property type="match status" value="1"/>
</dbReference>
<dbReference type="PANTHER" id="PTHR31126:SF1">
    <property type="entry name" value="TYROSINE SPECIFIC PROTEIN PHOSPHATASES DOMAIN-CONTAINING PROTEIN"/>
    <property type="match status" value="1"/>
</dbReference>
<evidence type="ECO:0000256" key="1">
    <source>
        <dbReference type="ARBA" id="ARBA00009580"/>
    </source>
</evidence>
<feature type="domain" description="Tyrosine specific protein phosphatases" evidence="2">
    <location>
        <begin position="108"/>
        <end position="142"/>
    </location>
</feature>
<sequence length="244" mass="26179">MTILDVEGVTNVRDVGGIPAEGGRIRPGVLLRSGQLSTATTNGAALLRSAVRHIVDLRDGEEVAAEPSEIEGPETTHLPLFLGSVRSFFESDTSLDDLYLHLLEESGERLVAAVRVIAAGEPTLVHCTVGKDRTGVTVALALSAVGADRDAVIADYALTESQLPAERSRRIAAYLRSQHPEAVHAVDLATRSPAEVMRRLLAQVDERWGSAAGYLRANGMTERELTALREALVEPVTEERVVEG</sequence>
<name>A0A1H1WZT4_9MICO</name>
<dbReference type="eggNOG" id="COG2365">
    <property type="taxonomic scope" value="Bacteria"/>
</dbReference>
<gene>
    <name evidence="3" type="ORF">SAMN04489809_3284</name>
</gene>
<dbReference type="Gene3D" id="3.90.190.10">
    <property type="entry name" value="Protein tyrosine phosphatase superfamily"/>
    <property type="match status" value="1"/>
</dbReference>
<dbReference type="PANTHER" id="PTHR31126">
    <property type="entry name" value="TYROSINE-PROTEIN PHOSPHATASE"/>
    <property type="match status" value="1"/>
</dbReference>
<evidence type="ECO:0000313" key="3">
    <source>
        <dbReference type="EMBL" id="SDT01759.1"/>
    </source>
</evidence>
<reference evidence="3 4" key="1">
    <citation type="submission" date="2016-10" db="EMBL/GenBank/DDBJ databases">
        <authorList>
            <person name="de Groot N.N."/>
        </authorList>
    </citation>
    <scope>NUCLEOTIDE SEQUENCE [LARGE SCALE GENOMIC DNA]</scope>
    <source>
        <strain evidence="3 4">DSM 15019</strain>
    </source>
</reference>
<dbReference type="InterPro" id="IPR026893">
    <property type="entry name" value="Tyr/Ser_Pase_IphP-type"/>
</dbReference>
<proteinExistence type="inferred from homology"/>
<evidence type="ECO:0000259" key="2">
    <source>
        <dbReference type="PROSITE" id="PS50056"/>
    </source>
</evidence>
<dbReference type="Proteomes" id="UP000182126">
    <property type="component" value="Chromosome I"/>
</dbReference>
<dbReference type="AlphaFoldDB" id="A0A1H1WZT4"/>
<evidence type="ECO:0000313" key="4">
    <source>
        <dbReference type="Proteomes" id="UP000182126"/>
    </source>
</evidence>
<dbReference type="RefSeq" id="WP_060922981.1">
    <property type="nucleotide sequence ID" value="NZ_JALXUB010000050.1"/>
</dbReference>
<dbReference type="PROSITE" id="PS50056">
    <property type="entry name" value="TYR_PHOSPHATASE_2"/>
    <property type="match status" value="1"/>
</dbReference>
<dbReference type="InterPro" id="IPR000387">
    <property type="entry name" value="Tyr_Pase_dom"/>
</dbReference>
<accession>A0A1H1WZT4</accession>
<organism evidence="3 4">
    <name type="scientific">Microbacterium paraoxydans</name>
    <dbReference type="NCBI Taxonomy" id="199592"/>
    <lineage>
        <taxon>Bacteria</taxon>
        <taxon>Bacillati</taxon>
        <taxon>Actinomycetota</taxon>
        <taxon>Actinomycetes</taxon>
        <taxon>Micrococcales</taxon>
        <taxon>Microbacteriaceae</taxon>
        <taxon>Microbacterium</taxon>
    </lineage>
</organism>
<dbReference type="GeneID" id="36301124"/>